<dbReference type="Proteomes" id="UP000821865">
    <property type="component" value="Chromosome 11"/>
</dbReference>
<reference evidence="1" key="1">
    <citation type="submission" date="2020-05" db="EMBL/GenBank/DDBJ databases">
        <title>Large-scale comparative analyses of tick genomes elucidate their genetic diversity and vector capacities.</title>
        <authorList>
            <person name="Jia N."/>
            <person name="Wang J."/>
            <person name="Shi W."/>
            <person name="Du L."/>
            <person name="Sun Y."/>
            <person name="Zhan W."/>
            <person name="Jiang J."/>
            <person name="Wang Q."/>
            <person name="Zhang B."/>
            <person name="Ji P."/>
            <person name="Sakyi L.B."/>
            <person name="Cui X."/>
            <person name="Yuan T."/>
            <person name="Jiang B."/>
            <person name="Yang W."/>
            <person name="Lam T.T.-Y."/>
            <person name="Chang Q."/>
            <person name="Ding S."/>
            <person name="Wang X."/>
            <person name="Zhu J."/>
            <person name="Ruan X."/>
            <person name="Zhao L."/>
            <person name="Wei J."/>
            <person name="Que T."/>
            <person name="Du C."/>
            <person name="Cheng J."/>
            <person name="Dai P."/>
            <person name="Han X."/>
            <person name="Huang E."/>
            <person name="Gao Y."/>
            <person name="Liu J."/>
            <person name="Shao H."/>
            <person name="Ye R."/>
            <person name="Li L."/>
            <person name="Wei W."/>
            <person name="Wang X."/>
            <person name="Wang C."/>
            <person name="Yang T."/>
            <person name="Huo Q."/>
            <person name="Li W."/>
            <person name="Guo W."/>
            <person name="Chen H."/>
            <person name="Zhou L."/>
            <person name="Ni X."/>
            <person name="Tian J."/>
            <person name="Zhou Y."/>
            <person name="Sheng Y."/>
            <person name="Liu T."/>
            <person name="Pan Y."/>
            <person name="Xia L."/>
            <person name="Li J."/>
            <person name="Zhao F."/>
            <person name="Cao W."/>
        </authorList>
    </citation>
    <scope>NUCLEOTIDE SEQUENCE</scope>
    <source>
        <strain evidence="1">Dsil-2018</strain>
    </source>
</reference>
<keyword evidence="2" id="KW-1185">Reference proteome</keyword>
<proteinExistence type="predicted"/>
<comment type="caution">
    <text evidence="1">The sequence shown here is derived from an EMBL/GenBank/DDBJ whole genome shotgun (WGS) entry which is preliminary data.</text>
</comment>
<sequence length="781" mass="87688">MSSVRGSVAAARSQGDVAVKGASKKTDTTTSVGSEDESSKTSLESPVAVAAAEPPSWLQSPLFRYEKPRWRRYTRCVVVGTSMVLLVCLGIPAGIRSLVGCQSPTCERWIEEMSYSIDDTKEPCDNFYDFVCGRYGVASQSVFPNAFLRLQLRILLSFYKRILIQDLDTMRKDEGEDSPRFKAVYMTQRCLHEAWNDVDHLDVLKEFLASYNLSWPPDKQRLPTSLLDTLVELSLKRDIHVFFQLKPDKDFNRPGFYLLHWDNNIQAILVWLLLREILIQHQQLENAFVASASLLTGRVPHPQLIARVIELDSRFLTVSVLPLLALRSNMTLEYVKFSEAHSFMGQASSSVRVLHAVNRLLPADRQLSADDQMIVTNKFMLPFVGDLLLGESSGSETVSGYVAFIVALQLAPAMSVSYLETLLSGMGEAAATGIRLMACLVVPNQELSFAVADLFVDWFIEEGKLAAIRAMSAALWNATESIIANLSWIDEDTRMRGLGHIRRLGRVVGHPFDLSASKEQLREHYAFLPRFPASYATMFTTVHDAKATRLLARLKAPDPAFRFEDHEQPMIMVNAFYLPIYHWVFIMDGIMFAPFYELTMPESVNYGALGHVVGHEVTHGFDPELGVFNASGLKDDWWSPESRKLFDQRIQCLRDLYNAAPWTNGIRYGDTALSENFADCGGMAKVLRALRELGPQPAVTMGEHRFTAQQAFFVSSCFKWCARSLGKPSSGDDDKLEEIVHLYSPLNMRCNVPLMNTPAFADAFRCPSGTVMNPKVRCDLF</sequence>
<gene>
    <name evidence="1" type="ORF">HPB49_000177</name>
</gene>
<name>A0ACB8DHV0_DERSI</name>
<evidence type="ECO:0000313" key="2">
    <source>
        <dbReference type="Proteomes" id="UP000821865"/>
    </source>
</evidence>
<evidence type="ECO:0000313" key="1">
    <source>
        <dbReference type="EMBL" id="KAH7970148.1"/>
    </source>
</evidence>
<dbReference type="EMBL" id="CM023480">
    <property type="protein sequence ID" value="KAH7970148.1"/>
    <property type="molecule type" value="Genomic_DNA"/>
</dbReference>
<organism evidence="1 2">
    <name type="scientific">Dermacentor silvarum</name>
    <name type="common">Tick</name>
    <dbReference type="NCBI Taxonomy" id="543639"/>
    <lineage>
        <taxon>Eukaryota</taxon>
        <taxon>Metazoa</taxon>
        <taxon>Ecdysozoa</taxon>
        <taxon>Arthropoda</taxon>
        <taxon>Chelicerata</taxon>
        <taxon>Arachnida</taxon>
        <taxon>Acari</taxon>
        <taxon>Parasitiformes</taxon>
        <taxon>Ixodida</taxon>
        <taxon>Ixodoidea</taxon>
        <taxon>Ixodidae</taxon>
        <taxon>Rhipicephalinae</taxon>
        <taxon>Dermacentor</taxon>
    </lineage>
</organism>
<protein>
    <submittedName>
        <fullName evidence="1">Uncharacterized protein</fullName>
    </submittedName>
</protein>
<accession>A0ACB8DHV0</accession>